<feature type="transmembrane region" description="Helical" evidence="16">
    <location>
        <begin position="1354"/>
        <end position="1375"/>
    </location>
</feature>
<feature type="transmembrane region" description="Helical" evidence="16">
    <location>
        <begin position="1249"/>
        <end position="1270"/>
    </location>
</feature>
<dbReference type="InterPro" id="IPR034001">
    <property type="entry name" value="ABCG_PDR_1"/>
</dbReference>
<dbReference type="Pfam" id="PF01061">
    <property type="entry name" value="ABC2_membrane"/>
    <property type="match status" value="2"/>
</dbReference>
<feature type="transmembrane region" description="Helical" evidence="16">
    <location>
        <begin position="659"/>
        <end position="678"/>
    </location>
</feature>
<keyword evidence="14" id="KW-0175">Coiled coil</keyword>
<evidence type="ECO:0000259" key="17">
    <source>
        <dbReference type="PROSITE" id="PS50893"/>
    </source>
</evidence>
<dbReference type="STRING" id="177199.A0A420YNZ1"/>
<feature type="domain" description="ABC transporter" evidence="17">
    <location>
        <begin position="918"/>
        <end position="1156"/>
    </location>
</feature>
<evidence type="ECO:0000256" key="10">
    <source>
        <dbReference type="ARBA" id="ARBA00023136"/>
    </source>
</evidence>
<feature type="compositionally biased region" description="Polar residues" evidence="15">
    <location>
        <begin position="16"/>
        <end position="26"/>
    </location>
</feature>
<dbReference type="InterPro" id="IPR029481">
    <property type="entry name" value="ABC_trans_N"/>
</dbReference>
<feature type="coiled-coil region" evidence="14">
    <location>
        <begin position="1197"/>
        <end position="1224"/>
    </location>
</feature>
<keyword evidence="9 16" id="KW-1133">Transmembrane helix</keyword>
<accession>A0A420YNZ1</accession>
<keyword evidence="19" id="KW-1185">Reference proteome</keyword>
<keyword evidence="10 16" id="KW-0472">Membrane</keyword>
<name>A0A420YNZ1_9PEZI</name>
<dbReference type="SUPFAM" id="SSF52540">
    <property type="entry name" value="P-loop containing nucleoside triphosphate hydrolases"/>
    <property type="match status" value="2"/>
</dbReference>
<dbReference type="FunFam" id="3.40.50.300:FF:001650">
    <property type="entry name" value="ABC drug exporter AtrF"/>
    <property type="match status" value="1"/>
</dbReference>
<evidence type="ECO:0000256" key="11">
    <source>
        <dbReference type="ARBA" id="ARBA00023180"/>
    </source>
</evidence>
<gene>
    <name evidence="18" type="ORF">DL546_009508</name>
</gene>
<evidence type="ECO:0000256" key="2">
    <source>
        <dbReference type="ARBA" id="ARBA00006012"/>
    </source>
</evidence>
<evidence type="ECO:0000256" key="16">
    <source>
        <dbReference type="SAM" id="Phobius"/>
    </source>
</evidence>
<sequence length="1569" mass="174745">MWGHKSEEMLRRAASRQGSEGITNTLHNRERTHSPPPELDAQDEVPSPDSPSTGGGDVGTWGERDVGGPVSQQAAIAGFEELQRQLSHASDARPPSRHSNARSHRSHRSGIFKLPSRRSVRQVTRATATDLEAGSDAEDVQDEEEDRGAESSSEEEGEFKLEQFMREGHLEKRNHRGDSAKKVGVVFKHLTVKGLGSSASFVKTLPDAILGTFGPDLYRILSNWIPALRIGGHGELRTLIHDFTGVVRHGEMMLVLGRPGSGCSTFLKVIANHRESYAEVTGEVMYGGITSEEVAKHYRGEVVYNEEDDKHLPNLTVEQTLKFSLLNKAKKHARGDVQLIVDALMKMFGISHTRNTIVGNEYVRGVSGGERKRVSIAETLATKSTVACWDNSTRGLDASTALDYAKSLRIMTDVSDRTTITTLYQTGEDIYQLMDKVLVIDQGRMLYQGPAKEARQYFQDLGYYAPPRQTTADFLTSICDVNARQFREGWEARAPKTAEELEKAFRASEAYKKVLADVDDFERHLKETDCADTREFQESVKEQKSRTVSKHSNYTVSFWKQVLVCTRREFWLIWGDKTSLYTKFFIIISNGLIVGSLFYNTPASSAGAFLRGGVVFFSIVFLGWLQLSELMKAVSGRDIIARHESFAFYRPSAVNLARVLADFPMLLLQAVIFGLIIYFMTNLDLDAGKFFIYLLFIYLTTFCVTSLYRMLAAMSPTIDDAVRFSGLALNLLVIFTGYVIAKPILIGQKIWFGWIYYINPLAYSYEAVLTNELHGRDLECASTQHVPQGPGVQAANQGCAIAGAVPGNIGVSGDVYADAQYEYSRSHLWRNFGVVIAFTVLYIMITVAATEMLNFSRSGGGALIFKRSKRAKNAVRGAGAADEEKGGKACDSSCGETVTRSHSRDEVLEELHKSESIFTWEDLCYTVSTPQGPKQLLNNVRGYAKPGVMVALMGASGAGKTTLLQTLSQRQTVGVVSGDMLVDGKPLGIEFQRGTGFVEQMDLHDETATVREALEFSALLRQSRDTPRNEKLEYVDKIINLLELDDIQDAIIMSLGVEQKKRLTIGVELAAKPSLLLFLDEPTSGLDSQSAYNIVRFLRKLCAAGQAIVCTIHQPSADLIQQFDKILALNPGGNVFYFGPVGENGSDVIKYFADRGVDCPPGKNPAEFILETAAKGGRRPDGKRINWNKEWLMSENYQELIREMSQYKAERSQKQTALNTAQHQFAAPALLQIAALTKRMFIHQWRSPSYVYGMLFTAVIVGIFNGFTFWQLGNTIADMQNRMFSVFLIIMIPPTVLNAVLPNFYQNRALWEAREHPSRIYGWVAFCTASVISEIPHSIISALVYWVLWYYPAGLPYDSSTAGYVFLMTMLFFLFQSSWGQWICAFAPSFTVISNVLPFFLVMFSLFNGVVVPYAQLNVFWKYWLYYVNPSTYWVAGVLAATMKGQPVECADSEAAHFEPPTGQTCGEFAGALLRGVGKGYLMNPDATTGCGYCPYASGEEYLASLNIKPSQKWRDFGIFLAFCFSNWALVYFFIYTVRVKGWSLGFGLVFKGLSKGVRGVKRLFGKGK</sequence>
<feature type="transmembrane region" description="Helical" evidence="16">
    <location>
        <begin position="1321"/>
        <end position="1348"/>
    </location>
</feature>
<keyword evidence="3" id="KW-0813">Transport</keyword>
<evidence type="ECO:0000256" key="14">
    <source>
        <dbReference type="SAM" id="Coils"/>
    </source>
</evidence>
<organism evidence="18 19">
    <name type="scientific">Coniochaeta pulveracea</name>
    <dbReference type="NCBI Taxonomy" id="177199"/>
    <lineage>
        <taxon>Eukaryota</taxon>
        <taxon>Fungi</taxon>
        <taxon>Dikarya</taxon>
        <taxon>Ascomycota</taxon>
        <taxon>Pezizomycotina</taxon>
        <taxon>Sordariomycetes</taxon>
        <taxon>Sordariomycetidae</taxon>
        <taxon>Coniochaetales</taxon>
        <taxon>Coniochaetaceae</taxon>
        <taxon>Coniochaeta</taxon>
    </lineage>
</organism>
<evidence type="ECO:0000256" key="7">
    <source>
        <dbReference type="ARBA" id="ARBA00022741"/>
    </source>
</evidence>
<dbReference type="OrthoDB" id="245989at2759"/>
<dbReference type="GO" id="GO:0016887">
    <property type="term" value="F:ATP hydrolysis activity"/>
    <property type="evidence" value="ECO:0007669"/>
    <property type="project" value="InterPro"/>
</dbReference>
<evidence type="ECO:0000313" key="19">
    <source>
        <dbReference type="Proteomes" id="UP000275385"/>
    </source>
</evidence>
<dbReference type="InterPro" id="IPR043926">
    <property type="entry name" value="ABCG_dom"/>
</dbReference>
<feature type="transmembrane region" description="Helical" evidence="16">
    <location>
        <begin position="690"/>
        <end position="709"/>
    </location>
</feature>
<keyword evidence="11" id="KW-0325">Glycoprotein</keyword>
<dbReference type="InterPro" id="IPR034003">
    <property type="entry name" value="ABCG_PDR_2"/>
</dbReference>
<dbReference type="Pfam" id="PF00005">
    <property type="entry name" value="ABC_tran"/>
    <property type="match status" value="2"/>
</dbReference>
<protein>
    <recommendedName>
        <fullName evidence="13">ABC multidrug transporter atrF</fullName>
    </recommendedName>
</protein>
<keyword evidence="8" id="KW-0067">ATP-binding</keyword>
<evidence type="ECO:0000256" key="12">
    <source>
        <dbReference type="ARBA" id="ARBA00047823"/>
    </source>
</evidence>
<dbReference type="InterPro" id="IPR003439">
    <property type="entry name" value="ABC_transporter-like_ATP-bd"/>
</dbReference>
<dbReference type="InterPro" id="IPR027417">
    <property type="entry name" value="P-loop_NTPase"/>
</dbReference>
<evidence type="ECO:0000256" key="15">
    <source>
        <dbReference type="SAM" id="MobiDB-lite"/>
    </source>
</evidence>
<keyword evidence="6" id="KW-0677">Repeat</keyword>
<dbReference type="FunFam" id="3.40.50.300:FF:000054">
    <property type="entry name" value="ABC multidrug transporter atrF"/>
    <property type="match status" value="1"/>
</dbReference>
<feature type="transmembrane region" description="Helical" evidence="16">
    <location>
        <begin position="1282"/>
        <end position="1301"/>
    </location>
</feature>
<evidence type="ECO:0000256" key="6">
    <source>
        <dbReference type="ARBA" id="ARBA00022737"/>
    </source>
</evidence>
<dbReference type="CDD" id="cd03232">
    <property type="entry name" value="ABCG_PDR_domain2"/>
    <property type="match status" value="1"/>
</dbReference>
<feature type="transmembrane region" description="Helical" evidence="16">
    <location>
        <begin position="721"/>
        <end position="741"/>
    </location>
</feature>
<feature type="transmembrane region" description="Helical" evidence="16">
    <location>
        <begin position="1517"/>
        <end position="1535"/>
    </location>
</feature>
<dbReference type="PROSITE" id="PS50893">
    <property type="entry name" value="ABC_TRANSPORTER_2"/>
    <property type="match status" value="2"/>
</dbReference>
<comment type="similarity">
    <text evidence="2">Belongs to the ABC transporter superfamily. ABCG family. PDR (TC 3.A.1.205) subfamily.</text>
</comment>
<dbReference type="CDD" id="cd03233">
    <property type="entry name" value="ABCG_PDR_domain1"/>
    <property type="match status" value="1"/>
</dbReference>
<evidence type="ECO:0000256" key="8">
    <source>
        <dbReference type="ARBA" id="ARBA00022840"/>
    </source>
</evidence>
<feature type="domain" description="ABC transporter" evidence="17">
    <location>
        <begin position="225"/>
        <end position="467"/>
    </location>
</feature>
<keyword evidence="4" id="KW-1003">Cell membrane</keyword>
<feature type="transmembrane region" description="Helical" evidence="16">
    <location>
        <begin position="828"/>
        <end position="849"/>
    </location>
</feature>
<evidence type="ECO:0000256" key="1">
    <source>
        <dbReference type="ARBA" id="ARBA00004651"/>
    </source>
</evidence>
<evidence type="ECO:0000256" key="9">
    <source>
        <dbReference type="ARBA" id="ARBA00022989"/>
    </source>
</evidence>
<comment type="catalytic activity">
    <reaction evidence="12">
        <text>voriconazole(in) + ATP + H2O = voriconazole(out) + ADP + phosphate + H(+)</text>
        <dbReference type="Rhea" id="RHEA:61912"/>
        <dbReference type="ChEBI" id="CHEBI:10023"/>
        <dbReference type="ChEBI" id="CHEBI:15377"/>
        <dbReference type="ChEBI" id="CHEBI:15378"/>
        <dbReference type="ChEBI" id="CHEBI:30616"/>
        <dbReference type="ChEBI" id="CHEBI:43474"/>
        <dbReference type="ChEBI" id="CHEBI:456216"/>
    </reaction>
    <physiologicalReaction direction="left-to-right" evidence="12">
        <dbReference type="Rhea" id="RHEA:61913"/>
    </physiologicalReaction>
</comment>
<dbReference type="Gene3D" id="3.40.50.300">
    <property type="entry name" value="P-loop containing nucleotide triphosphate hydrolases"/>
    <property type="match status" value="2"/>
</dbReference>
<dbReference type="GO" id="GO:0005886">
    <property type="term" value="C:plasma membrane"/>
    <property type="evidence" value="ECO:0007669"/>
    <property type="project" value="UniProtKB-SubCell"/>
</dbReference>
<comment type="subcellular location">
    <subcellularLocation>
        <location evidence="1">Cell membrane</location>
        <topology evidence="1">Multi-pass membrane protein</topology>
    </subcellularLocation>
</comment>
<dbReference type="InterPro" id="IPR013525">
    <property type="entry name" value="ABC2_TM"/>
</dbReference>
<evidence type="ECO:0000256" key="3">
    <source>
        <dbReference type="ARBA" id="ARBA00022448"/>
    </source>
</evidence>
<feature type="compositionally biased region" description="Acidic residues" evidence="15">
    <location>
        <begin position="133"/>
        <end position="157"/>
    </location>
</feature>
<evidence type="ECO:0000313" key="18">
    <source>
        <dbReference type="EMBL" id="RKU49604.1"/>
    </source>
</evidence>
<dbReference type="GO" id="GO:0005524">
    <property type="term" value="F:ATP binding"/>
    <property type="evidence" value="ECO:0007669"/>
    <property type="project" value="UniProtKB-KW"/>
</dbReference>
<evidence type="ECO:0000256" key="5">
    <source>
        <dbReference type="ARBA" id="ARBA00022692"/>
    </source>
</evidence>
<evidence type="ECO:0000256" key="4">
    <source>
        <dbReference type="ARBA" id="ARBA00022475"/>
    </source>
</evidence>
<evidence type="ECO:0000256" key="13">
    <source>
        <dbReference type="ARBA" id="ARBA00069001"/>
    </source>
</evidence>
<dbReference type="GO" id="GO:0140359">
    <property type="term" value="F:ABC-type transporter activity"/>
    <property type="evidence" value="ECO:0007669"/>
    <property type="project" value="InterPro"/>
</dbReference>
<feature type="transmembrane region" description="Helical" evidence="16">
    <location>
        <begin position="605"/>
        <end position="627"/>
    </location>
</feature>
<reference evidence="18 19" key="1">
    <citation type="submission" date="2018-08" db="EMBL/GenBank/DDBJ databases">
        <title>Draft genome of the lignicolous fungus Coniochaeta pulveracea.</title>
        <authorList>
            <person name="Borstlap C.J."/>
            <person name="De Witt R.N."/>
            <person name="Botha A."/>
            <person name="Volschenk H."/>
        </authorList>
    </citation>
    <scope>NUCLEOTIDE SEQUENCE [LARGE SCALE GENOMIC DNA]</scope>
    <source>
        <strain evidence="18 19">CAB683</strain>
    </source>
</reference>
<proteinExistence type="inferred from homology"/>
<dbReference type="Pfam" id="PF14510">
    <property type="entry name" value="ABC_trans_N"/>
    <property type="match status" value="1"/>
</dbReference>
<feature type="region of interest" description="Disordered" evidence="15">
    <location>
        <begin position="1"/>
        <end position="161"/>
    </location>
</feature>
<keyword evidence="5 16" id="KW-0812">Transmembrane</keyword>
<feature type="transmembrane region" description="Helical" evidence="16">
    <location>
        <begin position="580"/>
        <end position="599"/>
    </location>
</feature>
<feature type="compositionally biased region" description="Basic and acidic residues" evidence="15">
    <location>
        <begin position="1"/>
        <end position="11"/>
    </location>
</feature>
<dbReference type="Proteomes" id="UP000275385">
    <property type="component" value="Unassembled WGS sequence"/>
</dbReference>
<dbReference type="PROSITE" id="PS00211">
    <property type="entry name" value="ABC_TRANSPORTER_1"/>
    <property type="match status" value="1"/>
</dbReference>
<dbReference type="SMART" id="SM00382">
    <property type="entry name" value="AAA"/>
    <property type="match status" value="2"/>
</dbReference>
<keyword evidence="7" id="KW-0547">Nucleotide-binding</keyword>
<dbReference type="PANTHER" id="PTHR19241">
    <property type="entry name" value="ATP-BINDING CASSETTE TRANSPORTER"/>
    <property type="match status" value="1"/>
</dbReference>
<dbReference type="InterPro" id="IPR010929">
    <property type="entry name" value="PDR_CDR_ABC"/>
</dbReference>
<comment type="caution">
    <text evidence="18">The sequence shown here is derived from an EMBL/GenBank/DDBJ whole genome shotgun (WGS) entry which is preliminary data.</text>
</comment>
<dbReference type="Pfam" id="PF06422">
    <property type="entry name" value="PDR_CDR"/>
    <property type="match status" value="1"/>
</dbReference>
<dbReference type="Pfam" id="PF19055">
    <property type="entry name" value="ABC2_membrane_7"/>
    <property type="match status" value="1"/>
</dbReference>
<dbReference type="InterPro" id="IPR017871">
    <property type="entry name" value="ABC_transporter-like_CS"/>
</dbReference>
<dbReference type="InterPro" id="IPR003593">
    <property type="entry name" value="AAA+_ATPase"/>
</dbReference>
<dbReference type="EMBL" id="QVQW01000001">
    <property type="protein sequence ID" value="RKU49604.1"/>
    <property type="molecule type" value="Genomic_DNA"/>
</dbReference>
<feature type="compositionally biased region" description="Basic residues" evidence="15">
    <location>
        <begin position="95"/>
        <end position="120"/>
    </location>
</feature>